<proteinExistence type="predicted"/>
<dbReference type="InterPro" id="IPR003669">
    <property type="entry name" value="Thymidylate_synthase_ThyX"/>
</dbReference>
<evidence type="ECO:0000313" key="1">
    <source>
        <dbReference type="EMBL" id="RHH85281.1"/>
    </source>
</evidence>
<dbReference type="GO" id="GO:0050660">
    <property type="term" value="F:flavin adenine dinucleotide binding"/>
    <property type="evidence" value="ECO:0007669"/>
    <property type="project" value="InterPro"/>
</dbReference>
<dbReference type="GO" id="GO:0050797">
    <property type="term" value="F:thymidylate synthase (FAD) activity"/>
    <property type="evidence" value="ECO:0007669"/>
    <property type="project" value="InterPro"/>
</dbReference>
<dbReference type="RefSeq" id="WP_118253126.1">
    <property type="nucleotide sequence ID" value="NZ_JAQEAK010000021.1"/>
</dbReference>
<dbReference type="Pfam" id="PF02511">
    <property type="entry name" value="Thy1"/>
    <property type="match status" value="1"/>
</dbReference>
<dbReference type="SUPFAM" id="SSF69796">
    <property type="entry name" value="Thymidylate synthase-complementing protein Thy1"/>
    <property type="match status" value="1"/>
</dbReference>
<evidence type="ECO:0000313" key="2">
    <source>
        <dbReference type="Proteomes" id="UP000284548"/>
    </source>
</evidence>
<dbReference type="GO" id="GO:0070402">
    <property type="term" value="F:NADPH binding"/>
    <property type="evidence" value="ECO:0007669"/>
    <property type="project" value="TreeGrafter"/>
</dbReference>
<accession>A0A414YGL9</accession>
<dbReference type="AlphaFoldDB" id="A0A414YGL9"/>
<name>A0A414YGL9_9BACT</name>
<dbReference type="Gene3D" id="3.30.1360.170">
    <property type="match status" value="1"/>
</dbReference>
<organism evidence="1 2">
    <name type="scientific">Segatella copri</name>
    <dbReference type="NCBI Taxonomy" id="165179"/>
    <lineage>
        <taxon>Bacteria</taxon>
        <taxon>Pseudomonadati</taxon>
        <taxon>Bacteroidota</taxon>
        <taxon>Bacteroidia</taxon>
        <taxon>Bacteroidales</taxon>
        <taxon>Prevotellaceae</taxon>
        <taxon>Segatella</taxon>
    </lineage>
</organism>
<dbReference type="PANTHER" id="PTHR34934:SF1">
    <property type="entry name" value="FLAVIN-DEPENDENT THYMIDYLATE SYNTHASE"/>
    <property type="match status" value="1"/>
</dbReference>
<dbReference type="GO" id="GO:0006231">
    <property type="term" value="P:dTMP biosynthetic process"/>
    <property type="evidence" value="ECO:0007669"/>
    <property type="project" value="InterPro"/>
</dbReference>
<dbReference type="PANTHER" id="PTHR34934">
    <property type="entry name" value="FLAVIN-DEPENDENT THYMIDYLATE SYNTHASE"/>
    <property type="match status" value="1"/>
</dbReference>
<dbReference type="CDD" id="cd20175">
    <property type="entry name" value="ThyX"/>
    <property type="match status" value="1"/>
</dbReference>
<dbReference type="PROSITE" id="PS51331">
    <property type="entry name" value="THYX"/>
    <property type="match status" value="1"/>
</dbReference>
<reference evidence="1 2" key="1">
    <citation type="submission" date="2018-08" db="EMBL/GenBank/DDBJ databases">
        <title>A genome reference for cultivated species of the human gut microbiota.</title>
        <authorList>
            <person name="Zou Y."/>
            <person name="Xue W."/>
            <person name="Luo G."/>
        </authorList>
    </citation>
    <scope>NUCLEOTIDE SEQUENCE [LARGE SCALE GENOMIC DNA]</scope>
    <source>
        <strain evidence="1 2">AM16-54</strain>
    </source>
</reference>
<dbReference type="Proteomes" id="UP000284548">
    <property type="component" value="Unassembled WGS sequence"/>
</dbReference>
<dbReference type="GO" id="GO:0004799">
    <property type="term" value="F:thymidylate synthase activity"/>
    <property type="evidence" value="ECO:0007669"/>
    <property type="project" value="TreeGrafter"/>
</dbReference>
<comment type="caution">
    <text evidence="1">The sequence shown here is derived from an EMBL/GenBank/DDBJ whole genome shotgun (WGS) entry which is preliminary data.</text>
</comment>
<protein>
    <submittedName>
        <fullName evidence="1">FAD-dependent thymidylate synthase</fullName>
    </submittedName>
</protein>
<dbReference type="InterPro" id="IPR036098">
    <property type="entry name" value="Thymidylate_synthase_ThyX_sf"/>
</dbReference>
<gene>
    <name evidence="1" type="ORF">DW192_00710</name>
</gene>
<sequence length="298" mass="34529">MKILEPKYEILSQGEGMDGVYKQIELCGRTCYASSMKIDKDSAKPFVERMVSSNHLAMCEHGTIYLHVAYEEGFFVPESLLVKHYRENKYSKVMQIGNDYYITTNYRVIVENNWFEDLDYICEPTEWHEKRITVRFTTQIAVSREANRHRVDSVAEQSTRYCNYSKDKFGGEIAINKPKWVGEDDAVNPSSFDGGTFVDLSKNIGSYEHWSPVEKWWFANRVCEMMYLSLVKDDGLKPQDARTVLPLDTNTELIHTAFVSDWLHFFDLRSKGTTGKPHPDIEVLATPLMNEFKERGLI</sequence>
<dbReference type="EMBL" id="QRKB01000001">
    <property type="protein sequence ID" value="RHH85281.1"/>
    <property type="molecule type" value="Genomic_DNA"/>
</dbReference>